<evidence type="ECO:0000313" key="1">
    <source>
        <dbReference type="EMBL" id="GAT46945.1"/>
    </source>
</evidence>
<organism evidence="1 2">
    <name type="scientific">Mycena chlorophos</name>
    <name type="common">Agaric fungus</name>
    <name type="synonym">Agaricus chlorophos</name>
    <dbReference type="NCBI Taxonomy" id="658473"/>
    <lineage>
        <taxon>Eukaryota</taxon>
        <taxon>Fungi</taxon>
        <taxon>Dikarya</taxon>
        <taxon>Basidiomycota</taxon>
        <taxon>Agaricomycotina</taxon>
        <taxon>Agaricomycetes</taxon>
        <taxon>Agaricomycetidae</taxon>
        <taxon>Agaricales</taxon>
        <taxon>Marasmiineae</taxon>
        <taxon>Mycenaceae</taxon>
        <taxon>Mycena</taxon>
    </lineage>
</organism>
<name>A0ABQ0L751_MYCCL</name>
<protein>
    <recommendedName>
        <fullName evidence="3">F-box domain-containing protein</fullName>
    </recommendedName>
</protein>
<dbReference type="EMBL" id="DF842975">
    <property type="protein sequence ID" value="GAT46945.1"/>
    <property type="molecule type" value="Genomic_DNA"/>
</dbReference>
<evidence type="ECO:0008006" key="3">
    <source>
        <dbReference type="Google" id="ProtNLM"/>
    </source>
</evidence>
<keyword evidence="2" id="KW-1185">Reference proteome</keyword>
<reference evidence="1" key="1">
    <citation type="submission" date="2014-09" db="EMBL/GenBank/DDBJ databases">
        <title>Genome sequence of the luminous mushroom Mycena chlorophos for searching fungal bioluminescence genes.</title>
        <authorList>
            <person name="Tanaka Y."/>
            <person name="Kasuga D."/>
            <person name="Oba Y."/>
            <person name="Hase S."/>
            <person name="Sato K."/>
            <person name="Oba Y."/>
            <person name="Sakakibara Y."/>
        </authorList>
    </citation>
    <scope>NUCLEOTIDE SEQUENCE</scope>
</reference>
<gene>
    <name evidence="1" type="ORF">MCHLO_04438</name>
</gene>
<accession>A0ABQ0L751</accession>
<feature type="non-terminal residue" evidence="1">
    <location>
        <position position="407"/>
    </location>
</feature>
<dbReference type="Proteomes" id="UP000815677">
    <property type="component" value="Unassembled WGS sequence"/>
</dbReference>
<evidence type="ECO:0000313" key="2">
    <source>
        <dbReference type="Proteomes" id="UP000815677"/>
    </source>
</evidence>
<proteinExistence type="predicted"/>
<sequence>MSYATLSDTAKKLERLLSRTSDPSSLYERLDRHGDWRLFHTSIRTPALSNLINGYMRTRSMTRRLENKETEAWDFHPRSIGARFPLELWLDVVEMLDVVSARRLEFACPWLGKFASQAVDKKTAAAFATIGIDLSALRFALVQTKAIVGSHAGARLIKPAADALVDLELIDIFVPRYNLETLKTFFEITAGFTACWPSGSLSPALQLGREDGVSHSVYLCREHPLHGMVNIALRACPGSPRCAIFRLPVTCQFIFHDGCSLVVPHASLASRDLAVRNMAYSTNETEKGVLTYEANTLRNGFRIRKSAVQRRRAPETFLTQGTNFGDTFVYQYACPVWGKTVWGPDRPVLWRLHTLDSLRNTLPPGAGDFFVKCIEFEDPEQVWQTWDDVDHGVAYGHHEKCGSLIRP</sequence>
<feature type="non-terminal residue" evidence="1">
    <location>
        <position position="1"/>
    </location>
</feature>